<dbReference type="InterPro" id="IPR034660">
    <property type="entry name" value="DinB/YfiT-like"/>
</dbReference>
<accession>A0A2N6T493</accession>
<dbReference type="NCBIfam" id="TIGR03085">
    <property type="entry name" value="TIGR03085 family metal-binding protein"/>
    <property type="match status" value="1"/>
</dbReference>
<dbReference type="Pfam" id="PF11716">
    <property type="entry name" value="MDMPI_N"/>
    <property type="match status" value="1"/>
</dbReference>
<evidence type="ECO:0000259" key="1">
    <source>
        <dbReference type="Pfam" id="PF11716"/>
    </source>
</evidence>
<dbReference type="Proteomes" id="UP000235836">
    <property type="component" value="Unassembled WGS sequence"/>
</dbReference>
<proteinExistence type="predicted"/>
<organism evidence="2 3">
    <name type="scientific">Corynebacterium tuscaniense</name>
    <dbReference type="NCBI Taxonomy" id="302449"/>
    <lineage>
        <taxon>Bacteria</taxon>
        <taxon>Bacillati</taxon>
        <taxon>Actinomycetota</taxon>
        <taxon>Actinomycetes</taxon>
        <taxon>Mycobacteriales</taxon>
        <taxon>Corynebacteriaceae</taxon>
        <taxon>Corynebacterium</taxon>
    </lineage>
</organism>
<evidence type="ECO:0000313" key="2">
    <source>
        <dbReference type="EMBL" id="PMC64141.1"/>
    </source>
</evidence>
<reference evidence="2 3" key="1">
    <citation type="submission" date="2017-09" db="EMBL/GenBank/DDBJ databases">
        <title>Bacterial strain isolated from the female urinary microbiota.</title>
        <authorList>
            <person name="Thomas-White K."/>
            <person name="Kumar N."/>
            <person name="Forster S."/>
            <person name="Putonti C."/>
            <person name="Lawley T."/>
            <person name="Wolfe A.J."/>
        </authorList>
    </citation>
    <scope>NUCLEOTIDE SEQUENCE [LARGE SCALE GENOMIC DNA]</scope>
    <source>
        <strain evidence="2 3">UMB0792</strain>
    </source>
</reference>
<dbReference type="RefSeq" id="WP_102724089.1">
    <property type="nucleotide sequence ID" value="NZ_PNHG01000009.1"/>
</dbReference>
<dbReference type="SUPFAM" id="SSF109854">
    <property type="entry name" value="DinB/YfiT-like putative metalloenzymes"/>
    <property type="match status" value="1"/>
</dbReference>
<protein>
    <submittedName>
        <fullName evidence="2">TIGR03085 family protein</fullName>
    </submittedName>
</protein>
<feature type="domain" description="Mycothiol-dependent maleylpyruvate isomerase metal-binding" evidence="1">
    <location>
        <begin position="17"/>
        <end position="83"/>
    </location>
</feature>
<name>A0A2N6T493_9CORY</name>
<dbReference type="InterPro" id="IPR017519">
    <property type="entry name" value="CHP03085"/>
</dbReference>
<dbReference type="InterPro" id="IPR024344">
    <property type="entry name" value="MDMPI_metal-binding"/>
</dbReference>
<dbReference type="NCBIfam" id="TIGR03083">
    <property type="entry name" value="maleylpyruvate isomerase family mycothiol-dependent enzyme"/>
    <property type="match status" value="1"/>
</dbReference>
<gene>
    <name evidence="2" type="ORF">CJ203_06990</name>
</gene>
<evidence type="ECO:0000313" key="3">
    <source>
        <dbReference type="Proteomes" id="UP000235836"/>
    </source>
</evidence>
<dbReference type="AlphaFoldDB" id="A0A2N6T493"/>
<dbReference type="EMBL" id="PNHG01000009">
    <property type="protein sequence ID" value="PMC64141.1"/>
    <property type="molecule type" value="Genomic_DNA"/>
</dbReference>
<dbReference type="GO" id="GO:0046872">
    <property type="term" value="F:metal ion binding"/>
    <property type="evidence" value="ECO:0007669"/>
    <property type="project" value="InterPro"/>
</dbReference>
<keyword evidence="3" id="KW-1185">Reference proteome</keyword>
<sequence length="209" mass="22847">MSFQQSERAKLAQLFLELGPDAPTLCAGWTTRDLAAHMYIRENQPHRAVGYLVPAMKSVTASAEKAVKQRNYEDVVREWAAGPPVFVKPLDSLINVSENFIHHEDVRRGGDRSLEPREFSESVEKKLMSAAVMMGKLALSSGGVPVILTPPRMPAVTLGGKRGVAADGSRVVRVNGEPGELLLWVTGRDKVEVEVSGDPEDIVAVKRHI</sequence>
<dbReference type="InterPro" id="IPR017517">
    <property type="entry name" value="Maleyloyr_isom"/>
</dbReference>
<comment type="caution">
    <text evidence="2">The sequence shown here is derived from an EMBL/GenBank/DDBJ whole genome shotgun (WGS) entry which is preliminary data.</text>
</comment>